<organism evidence="7 8">
    <name type="scientific">Meganyctiphanes norvegica</name>
    <name type="common">Northern krill</name>
    <name type="synonym">Thysanopoda norvegica</name>
    <dbReference type="NCBI Taxonomy" id="48144"/>
    <lineage>
        <taxon>Eukaryota</taxon>
        <taxon>Metazoa</taxon>
        <taxon>Ecdysozoa</taxon>
        <taxon>Arthropoda</taxon>
        <taxon>Crustacea</taxon>
        <taxon>Multicrustacea</taxon>
        <taxon>Malacostraca</taxon>
        <taxon>Eumalacostraca</taxon>
        <taxon>Eucarida</taxon>
        <taxon>Euphausiacea</taxon>
        <taxon>Euphausiidae</taxon>
        <taxon>Meganyctiphanes</taxon>
    </lineage>
</organism>
<proteinExistence type="predicted"/>
<accession>A0AAV2SMW3</accession>
<dbReference type="EMBL" id="CAXKWB010077332">
    <property type="protein sequence ID" value="CAL4201527.1"/>
    <property type="molecule type" value="Genomic_DNA"/>
</dbReference>
<evidence type="ECO:0000259" key="6">
    <source>
        <dbReference type="PROSITE" id="PS50940"/>
    </source>
</evidence>
<feature type="domain" description="Chitin-binding type-2" evidence="6">
    <location>
        <begin position="55"/>
        <end position="113"/>
    </location>
</feature>
<evidence type="ECO:0000256" key="4">
    <source>
        <dbReference type="ARBA" id="ARBA00023157"/>
    </source>
</evidence>
<dbReference type="AlphaFoldDB" id="A0AAV2SMW3"/>
<feature type="non-terminal residue" evidence="7">
    <location>
        <position position="1"/>
    </location>
</feature>
<dbReference type="InterPro" id="IPR051940">
    <property type="entry name" value="Chitin_bind-dev_reg"/>
</dbReference>
<evidence type="ECO:0000256" key="3">
    <source>
        <dbReference type="ARBA" id="ARBA00022737"/>
    </source>
</evidence>
<dbReference type="PANTHER" id="PTHR23301:SF0">
    <property type="entry name" value="CHITIN-BINDING TYPE-2 DOMAIN-CONTAINING PROTEIN-RELATED"/>
    <property type="match status" value="1"/>
</dbReference>
<keyword evidence="8" id="KW-1185">Reference proteome</keyword>
<dbReference type="Pfam" id="PF01607">
    <property type="entry name" value="CBM_14"/>
    <property type="match status" value="1"/>
</dbReference>
<dbReference type="InterPro" id="IPR036508">
    <property type="entry name" value="Chitin-bd_dom_sf"/>
</dbReference>
<keyword evidence="3" id="KW-0677">Repeat</keyword>
<dbReference type="InterPro" id="IPR002557">
    <property type="entry name" value="Chitin-bd_dom"/>
</dbReference>
<comment type="caution">
    <text evidence="7">The sequence shown here is derived from an EMBL/GenBank/DDBJ whole genome shotgun (WGS) entry which is preliminary data.</text>
</comment>
<reference evidence="7 8" key="1">
    <citation type="submission" date="2024-05" db="EMBL/GenBank/DDBJ databases">
        <authorList>
            <person name="Wallberg A."/>
        </authorList>
    </citation>
    <scope>NUCLEOTIDE SEQUENCE [LARGE SCALE GENOMIC DNA]</scope>
</reference>
<evidence type="ECO:0000256" key="1">
    <source>
        <dbReference type="ARBA" id="ARBA00022669"/>
    </source>
</evidence>
<dbReference type="Proteomes" id="UP001497623">
    <property type="component" value="Unassembled WGS sequence"/>
</dbReference>
<dbReference type="GO" id="GO:0008061">
    <property type="term" value="F:chitin binding"/>
    <property type="evidence" value="ECO:0007669"/>
    <property type="project" value="UniProtKB-KW"/>
</dbReference>
<gene>
    <name evidence="7" type="ORF">MNOR_LOCUS37600</name>
</gene>
<dbReference type="GO" id="GO:0005576">
    <property type="term" value="C:extracellular region"/>
    <property type="evidence" value="ECO:0007669"/>
    <property type="project" value="InterPro"/>
</dbReference>
<protein>
    <recommendedName>
        <fullName evidence="6">Chitin-binding type-2 domain-containing protein</fullName>
    </recommendedName>
</protein>
<keyword evidence="4" id="KW-1015">Disulfide bond</keyword>
<evidence type="ECO:0000256" key="2">
    <source>
        <dbReference type="ARBA" id="ARBA00022729"/>
    </source>
</evidence>
<evidence type="ECO:0000313" key="7">
    <source>
        <dbReference type="EMBL" id="CAL4201527.1"/>
    </source>
</evidence>
<dbReference type="Gene3D" id="2.170.140.10">
    <property type="entry name" value="Chitin binding domain"/>
    <property type="match status" value="1"/>
</dbReference>
<name>A0AAV2SMW3_MEGNR</name>
<keyword evidence="2" id="KW-0732">Signal</keyword>
<dbReference type="PROSITE" id="PS50940">
    <property type="entry name" value="CHIT_BIND_II"/>
    <property type="match status" value="1"/>
</dbReference>
<keyword evidence="1" id="KW-0147">Chitin-binding</keyword>
<sequence length="117" mass="11933">EVNYGCHCNGCCDPPVVATSIAASTTASANAAATGAETTSVASTTGAIESASSAKAPCTKTFAGITADPANCGKYFRCWYSVVPTDHYTCPGGQLYNPATQACDWKVNVDCGSRPKP</sequence>
<dbReference type="SUPFAM" id="SSF57625">
    <property type="entry name" value="Invertebrate chitin-binding proteins"/>
    <property type="match status" value="1"/>
</dbReference>
<evidence type="ECO:0000256" key="5">
    <source>
        <dbReference type="ARBA" id="ARBA00023180"/>
    </source>
</evidence>
<keyword evidence="5" id="KW-0325">Glycoprotein</keyword>
<dbReference type="PANTHER" id="PTHR23301">
    <property type="entry name" value="CHITIN BINDING PERITROPHIN-A"/>
    <property type="match status" value="1"/>
</dbReference>
<evidence type="ECO:0000313" key="8">
    <source>
        <dbReference type="Proteomes" id="UP001497623"/>
    </source>
</evidence>
<dbReference type="SMART" id="SM00494">
    <property type="entry name" value="ChtBD2"/>
    <property type="match status" value="1"/>
</dbReference>